<feature type="domain" description="Tyrosine specific protein phosphatases" evidence="16">
    <location>
        <begin position="136"/>
        <end position="201"/>
    </location>
</feature>
<organism evidence="17 18">
    <name type="scientific">Schistosoma japonicum</name>
    <name type="common">Blood fluke</name>
    <dbReference type="NCBI Taxonomy" id="6182"/>
    <lineage>
        <taxon>Eukaryota</taxon>
        <taxon>Metazoa</taxon>
        <taxon>Spiralia</taxon>
        <taxon>Lophotrochozoa</taxon>
        <taxon>Platyhelminthes</taxon>
        <taxon>Trematoda</taxon>
        <taxon>Digenea</taxon>
        <taxon>Strigeidida</taxon>
        <taxon>Schistosomatoidea</taxon>
        <taxon>Schistosomatidae</taxon>
        <taxon>Schistosoma</taxon>
    </lineage>
</organism>
<comment type="similarity">
    <text evidence="3">Belongs to the protein-tyrosine phosphatase family. Non-receptor class dual specificity subfamily.</text>
</comment>
<evidence type="ECO:0000256" key="12">
    <source>
        <dbReference type="ARBA" id="ARBA00053915"/>
    </source>
</evidence>
<dbReference type="PANTHER" id="PTHR23339">
    <property type="entry name" value="TYROSINE SPECIFIC PROTEIN PHOSPHATASE AND DUAL SPECIFICITY PROTEIN PHOSPHATASE"/>
    <property type="match status" value="1"/>
</dbReference>
<evidence type="ECO:0000256" key="4">
    <source>
        <dbReference type="ARBA" id="ARBA00013064"/>
    </source>
</evidence>
<dbReference type="Gene3D" id="3.90.190.10">
    <property type="entry name" value="Protein tyrosine phosphatase superfamily"/>
    <property type="match status" value="1"/>
</dbReference>
<evidence type="ECO:0000256" key="2">
    <source>
        <dbReference type="ARBA" id="ARBA00004514"/>
    </source>
</evidence>
<dbReference type="FunFam" id="3.90.190.10:FF:000063">
    <property type="entry name" value="Dual specificity phosphatase 23"/>
    <property type="match status" value="1"/>
</dbReference>
<evidence type="ECO:0000313" key="18">
    <source>
        <dbReference type="Proteomes" id="UP000311919"/>
    </source>
</evidence>
<dbReference type="PROSITE" id="PS50056">
    <property type="entry name" value="TYR_PHOSPHATASE_2"/>
    <property type="match status" value="1"/>
</dbReference>
<dbReference type="EC" id="3.1.3.16" evidence="5"/>
<keyword evidence="8" id="KW-0904">Protein phosphatase</keyword>
<comment type="catalytic activity">
    <reaction evidence="10">
        <text>O-phospho-L-seryl-[protein] + H2O = L-seryl-[protein] + phosphate</text>
        <dbReference type="Rhea" id="RHEA:20629"/>
        <dbReference type="Rhea" id="RHEA-COMP:9863"/>
        <dbReference type="Rhea" id="RHEA-COMP:11604"/>
        <dbReference type="ChEBI" id="CHEBI:15377"/>
        <dbReference type="ChEBI" id="CHEBI:29999"/>
        <dbReference type="ChEBI" id="CHEBI:43474"/>
        <dbReference type="ChEBI" id="CHEBI:83421"/>
        <dbReference type="EC" id="3.1.3.16"/>
    </reaction>
</comment>
<keyword evidence="7" id="KW-0378">Hydrolase</keyword>
<dbReference type="GO" id="GO:0004722">
    <property type="term" value="F:protein serine/threonine phosphatase activity"/>
    <property type="evidence" value="ECO:0007669"/>
    <property type="project" value="UniProtKB-EC"/>
</dbReference>
<evidence type="ECO:0000256" key="5">
    <source>
        <dbReference type="ARBA" id="ARBA00013081"/>
    </source>
</evidence>
<dbReference type="InterPro" id="IPR000387">
    <property type="entry name" value="Tyr_Pase_dom"/>
</dbReference>
<dbReference type="AlphaFoldDB" id="A0A4Z2DP36"/>
<dbReference type="GO" id="GO:0005634">
    <property type="term" value="C:nucleus"/>
    <property type="evidence" value="ECO:0007669"/>
    <property type="project" value="UniProtKB-SubCell"/>
</dbReference>
<dbReference type="InterPro" id="IPR003595">
    <property type="entry name" value="Tyr_Pase_cat"/>
</dbReference>
<feature type="domain" description="Tyrosine-protein phosphatase" evidence="15">
    <location>
        <begin position="68"/>
        <end position="212"/>
    </location>
</feature>
<proteinExistence type="inferred from homology"/>
<sequence>MIALHTMLGILKKADMTKFRSLSKMFIRYIPSPSHYILSGFLQIYQRLNIAHYSVSFRRHFMTHPPANFSWVSKSVAGFAFPREKCELEYIVNDAQITHIITMCHEVPTYISDFKSVKHYHLPVEDLTAASLPVIQKAIEIIKQAEAKNEKVGVHCQLGRGRAGTILACYLAYKNNFDADDAIKELRRLRPKSIDEEQEKAVKQYVKSIKQL</sequence>
<protein>
    <recommendedName>
        <fullName evidence="13">Dual specificity protein phosphatase 23</fullName>
        <ecNumber evidence="5">3.1.3.16</ecNumber>
        <ecNumber evidence="4">3.1.3.48</ecNumber>
    </recommendedName>
    <alternativeName>
        <fullName evidence="14">Low molecular mass dual specificity phosphatase 3</fullName>
    </alternativeName>
</protein>
<evidence type="ECO:0000256" key="3">
    <source>
        <dbReference type="ARBA" id="ARBA00008601"/>
    </source>
</evidence>
<dbReference type="EC" id="3.1.3.48" evidence="4"/>
<evidence type="ECO:0000256" key="1">
    <source>
        <dbReference type="ARBA" id="ARBA00004123"/>
    </source>
</evidence>
<dbReference type="Proteomes" id="UP000311919">
    <property type="component" value="Unassembled WGS sequence"/>
</dbReference>
<comment type="caution">
    <text evidence="17">The sequence shown here is derived from an EMBL/GenBank/DDBJ whole genome shotgun (WGS) entry which is preliminary data.</text>
</comment>
<evidence type="ECO:0000313" key="17">
    <source>
        <dbReference type="EMBL" id="TNN18198.1"/>
    </source>
</evidence>
<evidence type="ECO:0000256" key="14">
    <source>
        <dbReference type="ARBA" id="ARBA00081937"/>
    </source>
</evidence>
<dbReference type="InterPro" id="IPR020422">
    <property type="entry name" value="TYR_PHOSPHATASE_DUAL_dom"/>
</dbReference>
<accession>A0A4Z2DP36</accession>
<dbReference type="GO" id="GO:0005829">
    <property type="term" value="C:cytosol"/>
    <property type="evidence" value="ECO:0007669"/>
    <property type="project" value="UniProtKB-SubCell"/>
</dbReference>
<evidence type="ECO:0000256" key="6">
    <source>
        <dbReference type="ARBA" id="ARBA00022490"/>
    </source>
</evidence>
<keyword evidence="9" id="KW-0539">Nucleus</keyword>
<dbReference type="EMBL" id="SKCS01000082">
    <property type="protein sequence ID" value="TNN18198.1"/>
    <property type="molecule type" value="Genomic_DNA"/>
</dbReference>
<dbReference type="SMART" id="SM00195">
    <property type="entry name" value="DSPc"/>
    <property type="match status" value="1"/>
</dbReference>
<dbReference type="GO" id="GO:0004725">
    <property type="term" value="F:protein tyrosine phosphatase activity"/>
    <property type="evidence" value="ECO:0007669"/>
    <property type="project" value="UniProtKB-EC"/>
</dbReference>
<dbReference type="SUPFAM" id="SSF52799">
    <property type="entry name" value="(Phosphotyrosine protein) phosphatases II"/>
    <property type="match status" value="1"/>
</dbReference>
<name>A0A4Z2DP36_SCHJA</name>
<comment type="function">
    <text evidence="12">Protein phosphatase that mediates dephosphorylation of proteins phosphorylated on Tyr and Ser/Thr residues. In vitro, it can dephosphorylate p44-ERK1 (MAPK3) but not p54 SAPK-beta (MAPK10) in vitro. Able to enhance activation of JNK and p38 (MAPK14).</text>
</comment>
<dbReference type="InterPro" id="IPR050561">
    <property type="entry name" value="PTP"/>
</dbReference>
<comment type="subcellular location">
    <subcellularLocation>
        <location evidence="2">Cytoplasm</location>
        <location evidence="2">Cytosol</location>
    </subcellularLocation>
    <subcellularLocation>
        <location evidence="1">Nucleus</location>
    </subcellularLocation>
</comment>
<reference evidence="17 18" key="1">
    <citation type="submission" date="2019-03" db="EMBL/GenBank/DDBJ databases">
        <title>An improved genome assembly of the fluke Schistosoma japonicum.</title>
        <authorList>
            <person name="Hu W."/>
            <person name="Luo F."/>
            <person name="Yin M."/>
            <person name="Mo X."/>
            <person name="Sun C."/>
            <person name="Wu Q."/>
            <person name="Zhu B."/>
            <person name="Xiang M."/>
            <person name="Wang J."/>
            <person name="Wang Y."/>
            <person name="Zhang T."/>
            <person name="Xu B."/>
            <person name="Zheng H."/>
            <person name="Feng Z."/>
        </authorList>
    </citation>
    <scope>NUCLEOTIDE SEQUENCE [LARGE SCALE GENOMIC DNA]</scope>
    <source>
        <strain evidence="17">HuSjv2</strain>
        <tissue evidence="17">Worms</tissue>
    </source>
</reference>
<evidence type="ECO:0000256" key="9">
    <source>
        <dbReference type="ARBA" id="ARBA00023242"/>
    </source>
</evidence>
<evidence type="ECO:0000256" key="10">
    <source>
        <dbReference type="ARBA" id="ARBA00047761"/>
    </source>
</evidence>
<dbReference type="SMART" id="SM00404">
    <property type="entry name" value="PTPc_motif"/>
    <property type="match status" value="1"/>
</dbReference>
<keyword evidence="18" id="KW-1185">Reference proteome</keyword>
<evidence type="ECO:0000256" key="11">
    <source>
        <dbReference type="ARBA" id="ARBA00048336"/>
    </source>
</evidence>
<dbReference type="Pfam" id="PF22784">
    <property type="entry name" value="PTP-SAK"/>
    <property type="match status" value="1"/>
</dbReference>
<evidence type="ECO:0000256" key="13">
    <source>
        <dbReference type="ARBA" id="ARBA00068789"/>
    </source>
</evidence>
<dbReference type="CDD" id="cd14504">
    <property type="entry name" value="DUSP23"/>
    <property type="match status" value="1"/>
</dbReference>
<keyword evidence="6" id="KW-0963">Cytoplasm</keyword>
<dbReference type="STRING" id="6182.A0A4Z2DP36"/>
<evidence type="ECO:0000256" key="8">
    <source>
        <dbReference type="ARBA" id="ARBA00022912"/>
    </source>
</evidence>
<dbReference type="PROSITE" id="PS50054">
    <property type="entry name" value="TYR_PHOSPHATASE_DUAL"/>
    <property type="match status" value="1"/>
</dbReference>
<evidence type="ECO:0000259" key="15">
    <source>
        <dbReference type="PROSITE" id="PS50054"/>
    </source>
</evidence>
<dbReference type="InterPro" id="IPR029021">
    <property type="entry name" value="Prot-tyrosine_phosphatase-like"/>
</dbReference>
<gene>
    <name evidence="17" type="ORF">EWB00_010549</name>
</gene>
<comment type="catalytic activity">
    <reaction evidence="11">
        <text>O-phospho-L-threonyl-[protein] + H2O = L-threonyl-[protein] + phosphate</text>
        <dbReference type="Rhea" id="RHEA:47004"/>
        <dbReference type="Rhea" id="RHEA-COMP:11060"/>
        <dbReference type="Rhea" id="RHEA-COMP:11605"/>
        <dbReference type="ChEBI" id="CHEBI:15377"/>
        <dbReference type="ChEBI" id="CHEBI:30013"/>
        <dbReference type="ChEBI" id="CHEBI:43474"/>
        <dbReference type="ChEBI" id="CHEBI:61977"/>
        <dbReference type="EC" id="3.1.3.16"/>
    </reaction>
</comment>
<evidence type="ECO:0000256" key="7">
    <source>
        <dbReference type="ARBA" id="ARBA00022801"/>
    </source>
</evidence>
<evidence type="ECO:0000259" key="16">
    <source>
        <dbReference type="PROSITE" id="PS50056"/>
    </source>
</evidence>
<dbReference type="InterPro" id="IPR057023">
    <property type="entry name" value="PTP-SAK"/>
</dbReference>
<dbReference type="OrthoDB" id="432447at2759"/>